<dbReference type="EMBL" id="MLAK01000706">
    <property type="protein sequence ID" value="OHT07044.1"/>
    <property type="molecule type" value="Genomic_DNA"/>
</dbReference>
<dbReference type="GeneID" id="94838602"/>
<evidence type="ECO:0000256" key="7">
    <source>
        <dbReference type="ARBA" id="ARBA00022801"/>
    </source>
</evidence>
<evidence type="ECO:0000256" key="6">
    <source>
        <dbReference type="ARBA" id="ARBA00022723"/>
    </source>
</evidence>
<organism evidence="16 17">
    <name type="scientific">Tritrichomonas foetus</name>
    <dbReference type="NCBI Taxonomy" id="1144522"/>
    <lineage>
        <taxon>Eukaryota</taxon>
        <taxon>Metamonada</taxon>
        <taxon>Parabasalia</taxon>
        <taxon>Tritrichomonadida</taxon>
        <taxon>Tritrichomonadidae</taxon>
        <taxon>Tritrichomonas</taxon>
    </lineage>
</organism>
<proteinExistence type="predicted"/>
<evidence type="ECO:0000256" key="4">
    <source>
        <dbReference type="ARBA" id="ARBA00022553"/>
    </source>
</evidence>
<dbReference type="InterPro" id="IPR002921">
    <property type="entry name" value="Fungal_lipase-type"/>
</dbReference>
<comment type="catalytic activity">
    <reaction evidence="13">
        <text>a 1,2-diacyl-sn-glycerol + H2O = a 2-acylglycerol + a fatty acid + H(+)</text>
        <dbReference type="Rhea" id="RHEA:33275"/>
        <dbReference type="ChEBI" id="CHEBI:15377"/>
        <dbReference type="ChEBI" id="CHEBI:15378"/>
        <dbReference type="ChEBI" id="CHEBI:17389"/>
        <dbReference type="ChEBI" id="CHEBI:17815"/>
        <dbReference type="ChEBI" id="CHEBI:28868"/>
        <dbReference type="EC" id="3.1.1.116"/>
    </reaction>
    <physiologicalReaction direction="left-to-right" evidence="13">
        <dbReference type="Rhea" id="RHEA:33276"/>
    </physiologicalReaction>
</comment>
<keyword evidence="10" id="KW-1133">Transmembrane helix</keyword>
<comment type="caution">
    <text evidence="16">The sequence shown here is derived from an EMBL/GenBank/DDBJ whole genome shotgun (WGS) entry which is preliminary data.</text>
</comment>
<keyword evidence="12" id="KW-0472">Membrane</keyword>
<dbReference type="GO" id="GO:0016298">
    <property type="term" value="F:lipase activity"/>
    <property type="evidence" value="ECO:0007669"/>
    <property type="project" value="TreeGrafter"/>
</dbReference>
<evidence type="ECO:0000259" key="15">
    <source>
        <dbReference type="PROSITE" id="PS50035"/>
    </source>
</evidence>
<evidence type="ECO:0000313" key="17">
    <source>
        <dbReference type="Proteomes" id="UP000179807"/>
    </source>
</evidence>
<dbReference type="VEuPathDB" id="TrichDB:TRFO_24685"/>
<sequence>MSTDQISKDTQTDEHITLNRRNGKMKKLSLKVNSKSYVLKHFRKSLPTQTHEDECINSQLNNDEMKLAKICSELCYYSYKLKKLGRWPEVIGDPVYVSRVSAVAKIPFYISNSEKLNTIFITCRGSYCFNDIITDITGNALDFEADGETYKIHQGIYQTASYIFYQSQPVIKKLNDNFPDRKIIITGHSLGASVASATTEMYYQSMPELNVRCICFAPPPSVDYMLWINSRLHTKTFIIDGDFVPFLSVHNILKASNMILNQKLFNIFKKIVFKTLKKRSLSELRDDIIMYPPGELYLFKLDEKRINVVEILNPNYFSEIVNGLKETNHRFKNYVKVCNKFYIQNK</sequence>
<dbReference type="PROSITE" id="PS50035">
    <property type="entry name" value="PLD"/>
    <property type="match status" value="1"/>
</dbReference>
<keyword evidence="6" id="KW-0479">Metal-binding</keyword>
<dbReference type="EC" id="3.1.1.116" evidence="14"/>
<dbReference type="Gene3D" id="3.40.50.1820">
    <property type="entry name" value="alpha/beta hydrolase"/>
    <property type="match status" value="1"/>
</dbReference>
<evidence type="ECO:0000256" key="3">
    <source>
        <dbReference type="ARBA" id="ARBA00022475"/>
    </source>
</evidence>
<dbReference type="AlphaFoldDB" id="A0A1J4KBH8"/>
<evidence type="ECO:0000256" key="8">
    <source>
        <dbReference type="ARBA" id="ARBA00022837"/>
    </source>
</evidence>
<keyword evidence="8" id="KW-0106">Calcium</keyword>
<dbReference type="InterPro" id="IPR029058">
    <property type="entry name" value="AB_hydrolase_fold"/>
</dbReference>
<reference evidence="16" key="1">
    <citation type="submission" date="2016-10" db="EMBL/GenBank/DDBJ databases">
        <authorList>
            <person name="Benchimol M."/>
            <person name="Almeida L.G."/>
            <person name="Vasconcelos A.T."/>
            <person name="Perreira-Neves A."/>
            <person name="Rosa I.A."/>
            <person name="Tasca T."/>
            <person name="Bogo M.R."/>
            <person name="de Souza W."/>
        </authorList>
    </citation>
    <scope>NUCLEOTIDE SEQUENCE [LARGE SCALE GENOMIC DNA]</scope>
    <source>
        <strain evidence="16">K</strain>
    </source>
</reference>
<keyword evidence="4" id="KW-0597">Phosphoprotein</keyword>
<feature type="domain" description="PLD phosphodiesterase" evidence="15">
    <location>
        <begin position="228"/>
        <end position="256"/>
    </location>
</feature>
<dbReference type="OrthoDB" id="438440at2759"/>
<dbReference type="GO" id="GO:0016042">
    <property type="term" value="P:lipid catabolic process"/>
    <property type="evidence" value="ECO:0007669"/>
    <property type="project" value="UniProtKB-KW"/>
</dbReference>
<evidence type="ECO:0000256" key="10">
    <source>
        <dbReference type="ARBA" id="ARBA00022989"/>
    </source>
</evidence>
<evidence type="ECO:0000256" key="13">
    <source>
        <dbReference type="ARBA" id="ARBA00024531"/>
    </source>
</evidence>
<evidence type="ECO:0000256" key="5">
    <source>
        <dbReference type="ARBA" id="ARBA00022692"/>
    </source>
</evidence>
<dbReference type="Proteomes" id="UP000179807">
    <property type="component" value="Unassembled WGS sequence"/>
</dbReference>
<dbReference type="SUPFAM" id="SSF53474">
    <property type="entry name" value="alpha/beta-Hydrolases"/>
    <property type="match status" value="1"/>
</dbReference>
<comment type="cofactor">
    <cofactor evidence="1">
        <name>Ca(2+)</name>
        <dbReference type="ChEBI" id="CHEBI:29108"/>
    </cofactor>
</comment>
<accession>A0A1J4KBH8</accession>
<evidence type="ECO:0000256" key="9">
    <source>
        <dbReference type="ARBA" id="ARBA00022963"/>
    </source>
</evidence>
<evidence type="ECO:0000256" key="12">
    <source>
        <dbReference type="ARBA" id="ARBA00023136"/>
    </source>
</evidence>
<dbReference type="Pfam" id="PF01764">
    <property type="entry name" value="Lipase_3"/>
    <property type="match status" value="1"/>
</dbReference>
<dbReference type="InterPro" id="IPR001736">
    <property type="entry name" value="PLipase_D/transphosphatidylase"/>
</dbReference>
<keyword evidence="7" id="KW-0378">Hydrolase</keyword>
<dbReference type="GO" id="GO:0005886">
    <property type="term" value="C:plasma membrane"/>
    <property type="evidence" value="ECO:0007669"/>
    <property type="project" value="UniProtKB-SubCell"/>
</dbReference>
<evidence type="ECO:0000256" key="2">
    <source>
        <dbReference type="ARBA" id="ARBA00004651"/>
    </source>
</evidence>
<evidence type="ECO:0000313" key="16">
    <source>
        <dbReference type="EMBL" id="OHT07044.1"/>
    </source>
</evidence>
<protein>
    <recommendedName>
        <fullName evidence="14">sn-1-specific diacylglycerol lipase</fullName>
        <ecNumber evidence="14">3.1.1.116</ecNumber>
    </recommendedName>
</protein>
<keyword evidence="11" id="KW-0443">Lipid metabolism</keyword>
<dbReference type="CDD" id="cd00519">
    <property type="entry name" value="Lipase_3"/>
    <property type="match status" value="1"/>
</dbReference>
<evidence type="ECO:0000256" key="14">
    <source>
        <dbReference type="ARBA" id="ARBA00026104"/>
    </source>
</evidence>
<evidence type="ECO:0000256" key="11">
    <source>
        <dbReference type="ARBA" id="ARBA00023098"/>
    </source>
</evidence>
<dbReference type="GO" id="GO:0046872">
    <property type="term" value="F:metal ion binding"/>
    <property type="evidence" value="ECO:0007669"/>
    <property type="project" value="UniProtKB-KW"/>
</dbReference>
<dbReference type="InterPro" id="IPR052214">
    <property type="entry name" value="DAG_Lipase-Related"/>
</dbReference>
<gene>
    <name evidence="16" type="ORF">TRFO_24685</name>
</gene>
<name>A0A1J4KBH8_9EUKA</name>
<keyword evidence="3" id="KW-1003">Cell membrane</keyword>
<evidence type="ECO:0000256" key="1">
    <source>
        <dbReference type="ARBA" id="ARBA00001913"/>
    </source>
</evidence>
<keyword evidence="5" id="KW-0812">Transmembrane</keyword>
<dbReference type="PANTHER" id="PTHR45792:SF8">
    <property type="entry name" value="DIACYLGLYCEROL LIPASE-ALPHA"/>
    <property type="match status" value="1"/>
</dbReference>
<comment type="subcellular location">
    <subcellularLocation>
        <location evidence="2">Cell membrane</location>
        <topology evidence="2">Multi-pass membrane protein</topology>
    </subcellularLocation>
</comment>
<keyword evidence="9" id="KW-0442">Lipid degradation</keyword>
<dbReference type="RefSeq" id="XP_068360180.1">
    <property type="nucleotide sequence ID" value="XM_068503898.1"/>
</dbReference>
<dbReference type="PANTHER" id="PTHR45792">
    <property type="entry name" value="DIACYLGLYCEROL LIPASE HOMOLOG-RELATED"/>
    <property type="match status" value="1"/>
</dbReference>
<keyword evidence="17" id="KW-1185">Reference proteome</keyword>